<feature type="compositionally biased region" description="Pro residues" evidence="1">
    <location>
        <begin position="78"/>
        <end position="97"/>
    </location>
</feature>
<feature type="compositionally biased region" description="Pro residues" evidence="1">
    <location>
        <begin position="58"/>
        <end position="69"/>
    </location>
</feature>
<feature type="compositionally biased region" description="Polar residues" evidence="1">
    <location>
        <begin position="1"/>
        <end position="16"/>
    </location>
</feature>
<evidence type="ECO:0000313" key="2">
    <source>
        <dbReference type="EMBL" id="RYR57509.1"/>
    </source>
</evidence>
<dbReference type="EMBL" id="SDMP01000005">
    <property type="protein sequence ID" value="RYR57509.1"/>
    <property type="molecule type" value="Genomic_DNA"/>
</dbReference>
<protein>
    <submittedName>
        <fullName evidence="2">Uncharacterized protein</fullName>
    </submittedName>
</protein>
<comment type="caution">
    <text evidence="2">The sequence shown here is derived from an EMBL/GenBank/DDBJ whole genome shotgun (WGS) entry which is preliminary data.</text>
</comment>
<proteinExistence type="predicted"/>
<gene>
    <name evidence="2" type="ORF">Ahy_A05g023232</name>
</gene>
<dbReference type="AlphaFoldDB" id="A0A445D2P5"/>
<organism evidence="2 3">
    <name type="scientific">Arachis hypogaea</name>
    <name type="common">Peanut</name>
    <dbReference type="NCBI Taxonomy" id="3818"/>
    <lineage>
        <taxon>Eukaryota</taxon>
        <taxon>Viridiplantae</taxon>
        <taxon>Streptophyta</taxon>
        <taxon>Embryophyta</taxon>
        <taxon>Tracheophyta</taxon>
        <taxon>Spermatophyta</taxon>
        <taxon>Magnoliopsida</taxon>
        <taxon>eudicotyledons</taxon>
        <taxon>Gunneridae</taxon>
        <taxon>Pentapetalae</taxon>
        <taxon>rosids</taxon>
        <taxon>fabids</taxon>
        <taxon>Fabales</taxon>
        <taxon>Fabaceae</taxon>
        <taxon>Papilionoideae</taxon>
        <taxon>50 kb inversion clade</taxon>
        <taxon>dalbergioids sensu lato</taxon>
        <taxon>Dalbergieae</taxon>
        <taxon>Pterocarpus clade</taxon>
        <taxon>Arachis</taxon>
    </lineage>
</organism>
<reference evidence="2 3" key="1">
    <citation type="submission" date="2019-01" db="EMBL/GenBank/DDBJ databases">
        <title>Sequencing of cultivated peanut Arachis hypogaea provides insights into genome evolution and oil improvement.</title>
        <authorList>
            <person name="Chen X."/>
        </authorList>
    </citation>
    <scope>NUCLEOTIDE SEQUENCE [LARGE SCALE GENOMIC DNA]</scope>
    <source>
        <strain evidence="3">cv. Fuhuasheng</strain>
        <tissue evidence="2">Leaves</tissue>
    </source>
</reference>
<keyword evidence="3" id="KW-1185">Reference proteome</keyword>
<feature type="compositionally biased region" description="Pro residues" evidence="1">
    <location>
        <begin position="105"/>
        <end position="117"/>
    </location>
</feature>
<evidence type="ECO:0000256" key="1">
    <source>
        <dbReference type="SAM" id="MobiDB-lite"/>
    </source>
</evidence>
<name>A0A445D2P5_ARAHY</name>
<feature type="region of interest" description="Disordered" evidence="1">
    <location>
        <begin position="1"/>
        <end position="121"/>
    </location>
</feature>
<accession>A0A445D2P5</accession>
<sequence length="135" mass="14273">MTMTGMTPLTPSTLYTEGSECARGENGSPKFGSHAKRAASGSEPSPPPTWQRVHTTPPLSPSKAPPPSSTSPNSHPLSPAPPPTPPATSRQPPPKPPQCRRMNPLPLPPPPPLPPPRMRSLAKSLSFLRLETASK</sequence>
<evidence type="ECO:0000313" key="3">
    <source>
        <dbReference type="Proteomes" id="UP000289738"/>
    </source>
</evidence>
<dbReference type="Proteomes" id="UP000289738">
    <property type="component" value="Chromosome A05"/>
</dbReference>